<sequence length="289" mass="31699">MVATALALVVIAAIAIPLAILSSNFDNSTSKIIEGVSKIVAGICLLQLSLKIPKFLGLYLSCKPKKEGQEEGLSLREIKFNVTWNIWREVAECGVFLIPFFLSGENLNSIPLSAVIGSVVGLAIGLGIYYANQTLKHNKLWLAIFAVLLLVFLSAGLLTGGVHNLEVELGSTKTVWELEGSFWDVNRLPMTVLKPFGYNDSRTVLEICVYWGWLCLSALLHYRKYKKAPKPSDAVAGASENQIIQEEEEQVSDEHEASMPFGTEEKPKPANELDDSTPATETLSQEDSQ</sequence>
<evidence type="ECO:0000256" key="7">
    <source>
        <dbReference type="SAM" id="Phobius"/>
    </source>
</evidence>
<dbReference type="GO" id="GO:0015093">
    <property type="term" value="F:ferrous iron transmembrane transporter activity"/>
    <property type="evidence" value="ECO:0007669"/>
    <property type="project" value="TreeGrafter"/>
</dbReference>
<protein>
    <recommendedName>
        <fullName evidence="10">Iron permease FTR1</fullName>
    </recommendedName>
</protein>
<reference evidence="9" key="1">
    <citation type="submission" date="2021-01" db="EMBL/GenBank/DDBJ databases">
        <authorList>
            <person name="Corre E."/>
            <person name="Pelletier E."/>
            <person name="Niang G."/>
            <person name="Scheremetjew M."/>
            <person name="Finn R."/>
            <person name="Kale V."/>
            <person name="Holt S."/>
            <person name="Cochrane G."/>
            <person name="Meng A."/>
            <person name="Brown T."/>
            <person name="Cohen L."/>
        </authorList>
    </citation>
    <scope>NUCLEOTIDE SEQUENCE</scope>
    <source>
        <strain evidence="9">CCMP125</strain>
    </source>
</reference>
<gene>
    <name evidence="9" type="ORF">APAL1065_LOCUS18265</name>
</gene>
<feature type="transmembrane region" description="Helical" evidence="7">
    <location>
        <begin position="110"/>
        <end position="131"/>
    </location>
</feature>
<evidence type="ECO:0000256" key="2">
    <source>
        <dbReference type="ARBA" id="ARBA00008333"/>
    </source>
</evidence>
<keyword evidence="3 7" id="KW-0812">Transmembrane</keyword>
<name>A0A7S2YIZ1_9STRA</name>
<feature type="transmembrane region" description="Helical" evidence="7">
    <location>
        <begin position="203"/>
        <end position="222"/>
    </location>
</feature>
<keyword evidence="4 7" id="KW-1133">Transmembrane helix</keyword>
<evidence type="ECO:0000256" key="5">
    <source>
        <dbReference type="ARBA" id="ARBA00023136"/>
    </source>
</evidence>
<evidence type="ECO:0000256" key="1">
    <source>
        <dbReference type="ARBA" id="ARBA00004141"/>
    </source>
</evidence>
<keyword evidence="8" id="KW-0732">Signal</keyword>
<evidence type="ECO:0000256" key="6">
    <source>
        <dbReference type="SAM" id="MobiDB-lite"/>
    </source>
</evidence>
<feature type="compositionally biased region" description="Basic and acidic residues" evidence="6">
    <location>
        <begin position="252"/>
        <end position="271"/>
    </location>
</feature>
<dbReference type="EMBL" id="HBHT01027198">
    <property type="protein sequence ID" value="CAD9978244.1"/>
    <property type="molecule type" value="Transcribed_RNA"/>
</dbReference>
<dbReference type="GO" id="GO:0033573">
    <property type="term" value="C:high-affinity iron permease complex"/>
    <property type="evidence" value="ECO:0007669"/>
    <property type="project" value="InterPro"/>
</dbReference>
<feature type="chain" id="PRO_5030925154" description="Iron permease FTR1" evidence="8">
    <location>
        <begin position="23"/>
        <end position="289"/>
    </location>
</feature>
<organism evidence="9">
    <name type="scientific">Entomoneis paludosa</name>
    <dbReference type="NCBI Taxonomy" id="265537"/>
    <lineage>
        <taxon>Eukaryota</taxon>
        <taxon>Sar</taxon>
        <taxon>Stramenopiles</taxon>
        <taxon>Ochrophyta</taxon>
        <taxon>Bacillariophyta</taxon>
        <taxon>Bacillariophyceae</taxon>
        <taxon>Bacillariophycidae</taxon>
        <taxon>Entomoneidaceae</taxon>
        <taxon>Entomoneis</taxon>
    </lineage>
</organism>
<accession>A0A7S2YIZ1</accession>
<dbReference type="PANTHER" id="PTHR31632:SF2">
    <property type="entry name" value="PLASMA MEMBRANE IRON PERMEASE"/>
    <property type="match status" value="1"/>
</dbReference>
<feature type="compositionally biased region" description="Polar residues" evidence="6">
    <location>
        <begin position="277"/>
        <end position="289"/>
    </location>
</feature>
<feature type="transmembrane region" description="Helical" evidence="7">
    <location>
        <begin position="140"/>
        <end position="162"/>
    </location>
</feature>
<dbReference type="AlphaFoldDB" id="A0A7S2YIZ1"/>
<evidence type="ECO:0000256" key="4">
    <source>
        <dbReference type="ARBA" id="ARBA00022989"/>
    </source>
</evidence>
<comment type="similarity">
    <text evidence="2">Belongs to the oxidase-dependent Fe transporter (OFeT) (TC 9.A.10.1) family.</text>
</comment>
<feature type="region of interest" description="Disordered" evidence="6">
    <location>
        <begin position="233"/>
        <end position="289"/>
    </location>
</feature>
<comment type="subcellular location">
    <subcellularLocation>
        <location evidence="1">Membrane</location>
        <topology evidence="1">Multi-pass membrane protein</topology>
    </subcellularLocation>
</comment>
<evidence type="ECO:0000256" key="3">
    <source>
        <dbReference type="ARBA" id="ARBA00022692"/>
    </source>
</evidence>
<feature type="signal peptide" evidence="8">
    <location>
        <begin position="1"/>
        <end position="22"/>
    </location>
</feature>
<evidence type="ECO:0008006" key="10">
    <source>
        <dbReference type="Google" id="ProtNLM"/>
    </source>
</evidence>
<dbReference type="PANTHER" id="PTHR31632">
    <property type="entry name" value="IRON TRANSPORTER FTH1"/>
    <property type="match status" value="1"/>
</dbReference>
<proteinExistence type="inferred from homology"/>
<evidence type="ECO:0000256" key="8">
    <source>
        <dbReference type="SAM" id="SignalP"/>
    </source>
</evidence>
<keyword evidence="5 7" id="KW-0472">Membrane</keyword>
<evidence type="ECO:0000313" key="9">
    <source>
        <dbReference type="EMBL" id="CAD9978244.1"/>
    </source>
</evidence>
<dbReference type="InterPro" id="IPR004923">
    <property type="entry name" value="FTR1/Fip1/EfeU"/>
</dbReference>